<keyword evidence="4" id="KW-1185">Reference proteome</keyword>
<dbReference type="Gene3D" id="3.30.460.70">
    <property type="match status" value="1"/>
</dbReference>
<evidence type="ECO:0000259" key="2">
    <source>
        <dbReference type="Pfam" id="PF18021"/>
    </source>
</evidence>
<organism evidence="3 4">
    <name type="scientific">Roridomyces roridus</name>
    <dbReference type="NCBI Taxonomy" id="1738132"/>
    <lineage>
        <taxon>Eukaryota</taxon>
        <taxon>Fungi</taxon>
        <taxon>Dikarya</taxon>
        <taxon>Basidiomycota</taxon>
        <taxon>Agaricomycotina</taxon>
        <taxon>Agaricomycetes</taxon>
        <taxon>Agaricomycetidae</taxon>
        <taxon>Agaricales</taxon>
        <taxon>Marasmiineae</taxon>
        <taxon>Mycenaceae</taxon>
        <taxon>Roridomyces</taxon>
    </lineage>
</organism>
<dbReference type="InterPro" id="IPR000772">
    <property type="entry name" value="Ricin_B_lectin"/>
</dbReference>
<dbReference type="SUPFAM" id="SSF50370">
    <property type="entry name" value="Ricin B-like lectins"/>
    <property type="match status" value="1"/>
</dbReference>
<dbReference type="SUPFAM" id="SSF54001">
    <property type="entry name" value="Cysteine proteinases"/>
    <property type="match status" value="1"/>
</dbReference>
<dbReference type="Gene3D" id="2.80.10.50">
    <property type="match status" value="1"/>
</dbReference>
<dbReference type="Pfam" id="PF14200">
    <property type="entry name" value="RicinB_lectin_2"/>
    <property type="match status" value="1"/>
</dbReference>
<reference evidence="3" key="1">
    <citation type="submission" date="2023-03" db="EMBL/GenBank/DDBJ databases">
        <title>Massive genome expansion in bonnet fungi (Mycena s.s.) driven by repeated elements and novel gene families across ecological guilds.</title>
        <authorList>
            <consortium name="Lawrence Berkeley National Laboratory"/>
            <person name="Harder C.B."/>
            <person name="Miyauchi S."/>
            <person name="Viragh M."/>
            <person name="Kuo A."/>
            <person name="Thoen E."/>
            <person name="Andreopoulos B."/>
            <person name="Lu D."/>
            <person name="Skrede I."/>
            <person name="Drula E."/>
            <person name="Henrissat B."/>
            <person name="Morin E."/>
            <person name="Kohler A."/>
            <person name="Barry K."/>
            <person name="LaButti K."/>
            <person name="Morin E."/>
            <person name="Salamov A."/>
            <person name="Lipzen A."/>
            <person name="Mereny Z."/>
            <person name="Hegedus B."/>
            <person name="Baldrian P."/>
            <person name="Stursova M."/>
            <person name="Weitz H."/>
            <person name="Taylor A."/>
            <person name="Grigoriev I.V."/>
            <person name="Nagy L.G."/>
            <person name="Martin F."/>
            <person name="Kauserud H."/>
        </authorList>
    </citation>
    <scope>NUCLEOTIDE SEQUENCE</scope>
    <source>
        <strain evidence="3">9284</strain>
    </source>
</reference>
<dbReference type="Proteomes" id="UP001221142">
    <property type="component" value="Unassembled WGS sequence"/>
</dbReference>
<feature type="domain" description="Agglutinin C-terminal" evidence="2">
    <location>
        <begin position="184"/>
        <end position="233"/>
    </location>
</feature>
<gene>
    <name evidence="3" type="ORF">FB45DRAFT_928835</name>
</gene>
<evidence type="ECO:0000259" key="1">
    <source>
        <dbReference type="Pfam" id="PF14200"/>
    </source>
</evidence>
<sequence>MALLTGHVYTLRCEAYSNRMLDLAAGNSNNGTAVIGYHPETLHPNAFNQFWILTLIGGTTDVYTVQNLRSGTYLDVVGGNKKNGTAIVGYSWNRPNNPNQYWRVYECEWNGRHRLQNIASGTFLDLPNPADFHKVHAWSKQDNNPHQMWNLVRVSRTAEEVRNALESPYVNPETFKSYRADAVYVTIPRDVRQEIWTGSGLKDAEWRESVFDCDDFAFVAKAAVSNYAKSNIKGSV</sequence>
<dbReference type="AlphaFoldDB" id="A0AAD7FI33"/>
<dbReference type="PROSITE" id="PS50231">
    <property type="entry name" value="RICIN_B_LECTIN"/>
    <property type="match status" value="1"/>
</dbReference>
<protein>
    <submittedName>
        <fullName evidence="3">Ricin B lectin domain-containing protein</fullName>
    </submittedName>
</protein>
<evidence type="ECO:0000313" key="3">
    <source>
        <dbReference type="EMBL" id="KAJ7621269.1"/>
    </source>
</evidence>
<comment type="caution">
    <text evidence="3">The sequence shown here is derived from an EMBL/GenBank/DDBJ whole genome shotgun (WGS) entry which is preliminary data.</text>
</comment>
<dbReference type="InterPro" id="IPR035992">
    <property type="entry name" value="Ricin_B-like_lectins"/>
</dbReference>
<accession>A0AAD7FI33</accession>
<dbReference type="EMBL" id="JARKIF010000016">
    <property type="protein sequence ID" value="KAJ7621269.1"/>
    <property type="molecule type" value="Genomic_DNA"/>
</dbReference>
<dbReference type="Pfam" id="PF18021">
    <property type="entry name" value="Agglutinin_C"/>
    <property type="match status" value="1"/>
</dbReference>
<dbReference type="InterPro" id="IPR040600">
    <property type="entry name" value="Agglutinin_C"/>
</dbReference>
<dbReference type="InterPro" id="IPR038765">
    <property type="entry name" value="Papain-like_cys_pep_sf"/>
</dbReference>
<name>A0AAD7FI33_9AGAR</name>
<proteinExistence type="predicted"/>
<feature type="domain" description="Ricin B lectin" evidence="1">
    <location>
        <begin position="48"/>
        <end position="138"/>
    </location>
</feature>
<evidence type="ECO:0000313" key="4">
    <source>
        <dbReference type="Proteomes" id="UP001221142"/>
    </source>
</evidence>